<dbReference type="Proteomes" id="UP001642502">
    <property type="component" value="Unassembled WGS sequence"/>
</dbReference>
<comment type="caution">
    <text evidence="2">The sequence shown here is derived from an EMBL/GenBank/DDBJ whole genome shotgun (WGS) entry which is preliminary data.</text>
</comment>
<organism evidence="2 3">
    <name type="scientific">Sporothrix epigloea</name>
    <dbReference type="NCBI Taxonomy" id="1892477"/>
    <lineage>
        <taxon>Eukaryota</taxon>
        <taxon>Fungi</taxon>
        <taxon>Dikarya</taxon>
        <taxon>Ascomycota</taxon>
        <taxon>Pezizomycotina</taxon>
        <taxon>Sordariomycetes</taxon>
        <taxon>Sordariomycetidae</taxon>
        <taxon>Ophiostomatales</taxon>
        <taxon>Ophiostomataceae</taxon>
        <taxon>Sporothrix</taxon>
    </lineage>
</organism>
<sequence>MTDPAAAAAGAAHPLEEQTDSERQQYQDSLEDTFYYMTMLAMLGRPGLWVLHNEDLYQSTIDTRPHTRNPEKEIALDYPGTFEVTFWAGEGPVPDFDDITFWEAKAKYLKEKIEDVEARRVQPQFTAEDLKILESLEQTPGHFFYGEVERQRRQLRYDKHALISVLFDLAARGRPGQWILHNCDFYHPSIDTRPATRVADDDTHTSIVIRDTTFDGSMRLAEDLVMVTYELTWAGKRPGPDLEDPAFWKAESAALTDQLIEVREGRVQPRFTPAEEQTLEQLEADPDHAFAMFAERAKINPIVIETPELLEQRQSLFISQNAVVNKMVALWRHSLAGKWVLHCLNDLYIPAYDTHFREVDTDGQGSDGQDDTASYFIIDSFLDLRFDTRFDAAPLEALRTVAYWEQKKAELSEKYDDVNAGRLTEHHFNAGEQMRIKLLEQAIKQKRYDSDQPSSEKHIYMGRRLHIMEAWLKQLEMPDEPQRPDTPVSLKTASKRKRVAADDDCSSPIPSKRGRGRGRGPAAPRTSTKRSGRLVDRPVDAPDTLPLRRSARIAARAAA</sequence>
<protein>
    <submittedName>
        <fullName evidence="2">Uncharacterized protein</fullName>
    </submittedName>
</protein>
<dbReference type="EMBL" id="CAWUON010000105">
    <property type="protein sequence ID" value="CAK7273165.1"/>
    <property type="molecule type" value="Genomic_DNA"/>
</dbReference>
<evidence type="ECO:0000256" key="1">
    <source>
        <dbReference type="SAM" id="MobiDB-lite"/>
    </source>
</evidence>
<evidence type="ECO:0000313" key="2">
    <source>
        <dbReference type="EMBL" id="CAK7273165.1"/>
    </source>
</evidence>
<reference evidence="2 3" key="1">
    <citation type="submission" date="2024-01" db="EMBL/GenBank/DDBJ databases">
        <authorList>
            <person name="Allen C."/>
            <person name="Tagirdzhanova G."/>
        </authorList>
    </citation>
    <scope>NUCLEOTIDE SEQUENCE [LARGE SCALE GENOMIC DNA]</scope>
    <source>
        <strain evidence="2 3">CBS 119000</strain>
    </source>
</reference>
<keyword evidence="3" id="KW-1185">Reference proteome</keyword>
<feature type="region of interest" description="Disordered" evidence="1">
    <location>
        <begin position="1"/>
        <end position="24"/>
    </location>
</feature>
<accession>A0ABP0DY05</accession>
<feature type="region of interest" description="Disordered" evidence="1">
    <location>
        <begin position="477"/>
        <end position="559"/>
    </location>
</feature>
<evidence type="ECO:0000313" key="3">
    <source>
        <dbReference type="Proteomes" id="UP001642502"/>
    </source>
</evidence>
<proteinExistence type="predicted"/>
<gene>
    <name evidence="2" type="ORF">SEPCBS119000_005506</name>
</gene>
<feature type="compositionally biased region" description="Basic and acidic residues" evidence="1">
    <location>
        <begin position="14"/>
        <end position="24"/>
    </location>
</feature>
<name>A0ABP0DY05_9PEZI</name>
<feature type="compositionally biased region" description="Low complexity" evidence="1">
    <location>
        <begin position="1"/>
        <end position="12"/>
    </location>
</feature>